<keyword evidence="2" id="KW-1185">Reference proteome</keyword>
<dbReference type="RefSeq" id="WP_076461862.1">
    <property type="nucleotide sequence ID" value="NZ_FTMN01000002.1"/>
</dbReference>
<gene>
    <name evidence="1" type="ORF">SAMN05421647_102411</name>
</gene>
<accession>A0A1N6QC73</accession>
<sequence>MNLTDGLITEADRLLVVNLLFESGSRANSHALIGLALKMGVTPETLEEAAQSHDDTALMETDISAQVRGYLGECG</sequence>
<evidence type="ECO:0000313" key="1">
    <source>
        <dbReference type="EMBL" id="SIQ14174.1"/>
    </source>
</evidence>
<reference evidence="1 2" key="1">
    <citation type="submission" date="2017-01" db="EMBL/GenBank/DDBJ databases">
        <authorList>
            <person name="Mah S.A."/>
            <person name="Swanson W.J."/>
            <person name="Moy G.W."/>
            <person name="Vacquier V.D."/>
        </authorList>
    </citation>
    <scope>NUCLEOTIDE SEQUENCE [LARGE SCALE GENOMIC DNA]</scope>
    <source>
        <strain evidence="1 2">DSM 7027</strain>
    </source>
</reference>
<dbReference type="AlphaFoldDB" id="A0A1N6QC73"/>
<name>A0A1N6QC73_9GAMM</name>
<dbReference type="EMBL" id="FTMN01000002">
    <property type="protein sequence ID" value="SIQ14174.1"/>
    <property type="molecule type" value="Genomic_DNA"/>
</dbReference>
<organism evidence="1 2">
    <name type="scientific">Marinobacterium stanieri</name>
    <dbReference type="NCBI Taxonomy" id="49186"/>
    <lineage>
        <taxon>Bacteria</taxon>
        <taxon>Pseudomonadati</taxon>
        <taxon>Pseudomonadota</taxon>
        <taxon>Gammaproteobacteria</taxon>
        <taxon>Oceanospirillales</taxon>
        <taxon>Oceanospirillaceae</taxon>
        <taxon>Marinobacterium</taxon>
    </lineage>
</organism>
<evidence type="ECO:0000313" key="2">
    <source>
        <dbReference type="Proteomes" id="UP000186895"/>
    </source>
</evidence>
<proteinExistence type="predicted"/>
<dbReference type="Proteomes" id="UP000186895">
    <property type="component" value="Unassembled WGS sequence"/>
</dbReference>
<protein>
    <submittedName>
        <fullName evidence="1">Uncharacterized protein</fullName>
    </submittedName>
</protein>
<dbReference type="STRING" id="49186.SAMN05421647_102411"/>